<feature type="transmembrane region" description="Helical" evidence="6">
    <location>
        <begin position="456"/>
        <end position="473"/>
    </location>
</feature>
<protein>
    <recommendedName>
        <fullName evidence="7">Major facilitator superfamily (MFS) profile domain-containing protein</fullName>
    </recommendedName>
</protein>
<feature type="compositionally biased region" description="Low complexity" evidence="5">
    <location>
        <begin position="40"/>
        <end position="53"/>
    </location>
</feature>
<feature type="transmembrane region" description="Helical" evidence="6">
    <location>
        <begin position="390"/>
        <end position="410"/>
    </location>
</feature>
<feature type="transmembrane region" description="Helical" evidence="6">
    <location>
        <begin position="485"/>
        <end position="508"/>
    </location>
</feature>
<evidence type="ECO:0000313" key="8">
    <source>
        <dbReference type="EMBL" id="KAJ3580158.1"/>
    </source>
</evidence>
<keyword evidence="2 6" id="KW-0812">Transmembrane</keyword>
<dbReference type="Proteomes" id="UP001148614">
    <property type="component" value="Unassembled WGS sequence"/>
</dbReference>
<dbReference type="SUPFAM" id="SSF103473">
    <property type="entry name" value="MFS general substrate transporter"/>
    <property type="match status" value="2"/>
</dbReference>
<dbReference type="EMBL" id="JANPWZ010000026">
    <property type="protein sequence ID" value="KAJ3580158.1"/>
    <property type="molecule type" value="Genomic_DNA"/>
</dbReference>
<dbReference type="Gene3D" id="1.20.1250.20">
    <property type="entry name" value="MFS general substrate transporter like domains"/>
    <property type="match status" value="2"/>
</dbReference>
<dbReference type="PROSITE" id="PS50850">
    <property type="entry name" value="MFS"/>
    <property type="match status" value="1"/>
</dbReference>
<dbReference type="InterPro" id="IPR020846">
    <property type="entry name" value="MFS_dom"/>
</dbReference>
<dbReference type="PANTHER" id="PTHR23501:SF107">
    <property type="entry name" value="TRANSPORTER, PUTATIVE (AFU_ORTHOLOGUE AFUA_7G04730)-RELATED"/>
    <property type="match status" value="1"/>
</dbReference>
<proteinExistence type="predicted"/>
<evidence type="ECO:0000313" key="9">
    <source>
        <dbReference type="Proteomes" id="UP001148614"/>
    </source>
</evidence>
<name>A0A9W8NMY2_9PEZI</name>
<evidence type="ECO:0000256" key="4">
    <source>
        <dbReference type="ARBA" id="ARBA00023136"/>
    </source>
</evidence>
<dbReference type="InterPro" id="IPR011701">
    <property type="entry name" value="MFS"/>
</dbReference>
<feature type="compositionally biased region" description="Basic and acidic residues" evidence="5">
    <location>
        <begin position="1"/>
        <end position="16"/>
    </location>
</feature>
<feature type="transmembrane region" description="Helical" evidence="6">
    <location>
        <begin position="596"/>
        <end position="614"/>
    </location>
</feature>
<sequence>MKDTMAEMGARNHGDPFYRLSSLSDDPVFRSGGRPRCIRADPASNSAAMAAHSINGSSPSNHGEDPEKHAAAIDTNDGYEISDDADSTQHKQEGVKQVEAITTVFSKKLLIVMFILLYLVSFIDALGQSVGDSLAPYVTSSFGQHGLLTTASLIARIIGGVISLTIAKVIDIWGRCEGFVVMVIITIIGEILKAVSHDVETYAAGTTLYWVGHIGMNYVITIMLADMTTLKNRLIIFGIQGTPGIATVFAGSRIADLFYHHANFRWGFGAFAIILAAFAVPVCVVFVWAQRKASKQGLIQKRNSGRTAWESTKYYFVEFDVIGMFLTVFGFVLLLLPFSLTGYAPYGWRTPYIIAMFILGGVLLAAFVVWERFFAPVQYFPFKYLKDRTILAACGLYGIMFLSIFCWDAYYGSYLQVVHGLSITTANYVLNGLSLASMFIGPFVGLFIAKTGAVKWAAIIGIPFVVLGTVLLVEYRKPSTPVGLLVLFQILNGLGDGIWTPVAQLAIMASVPHQQVAVGLALFGLFGSIGSAIGNAIAGALWNNILPQKLEEFLPADVKNRTAEIFGSIEVQQSFPFGTPERDAIVAAYGDVQRKLVIAGSAFLPLAIVFIFVWKNINVKRLESTHGTQTKGTIF</sequence>
<feature type="transmembrane region" description="Helical" evidence="6">
    <location>
        <begin position="109"/>
        <end position="127"/>
    </location>
</feature>
<keyword evidence="4 6" id="KW-0472">Membrane</keyword>
<feature type="transmembrane region" description="Helical" evidence="6">
    <location>
        <begin position="430"/>
        <end position="449"/>
    </location>
</feature>
<evidence type="ECO:0000256" key="2">
    <source>
        <dbReference type="ARBA" id="ARBA00022692"/>
    </source>
</evidence>
<feature type="transmembrane region" description="Helical" evidence="6">
    <location>
        <begin position="520"/>
        <end position="542"/>
    </location>
</feature>
<feature type="domain" description="Major facilitator superfamily (MFS) profile" evidence="7">
    <location>
        <begin position="113"/>
        <end position="617"/>
    </location>
</feature>
<dbReference type="Pfam" id="PF07690">
    <property type="entry name" value="MFS_1"/>
    <property type="match status" value="1"/>
</dbReference>
<reference evidence="8" key="1">
    <citation type="submission" date="2022-07" db="EMBL/GenBank/DDBJ databases">
        <title>Genome Sequence of Xylaria arbuscula.</title>
        <authorList>
            <person name="Buettner E."/>
        </authorList>
    </citation>
    <scope>NUCLEOTIDE SEQUENCE</scope>
    <source>
        <strain evidence="8">VT107</strain>
    </source>
</reference>
<gene>
    <name evidence="8" type="ORF">NPX13_g404</name>
</gene>
<keyword evidence="3 6" id="KW-1133">Transmembrane helix</keyword>
<evidence type="ECO:0000256" key="3">
    <source>
        <dbReference type="ARBA" id="ARBA00022989"/>
    </source>
</evidence>
<dbReference type="VEuPathDB" id="FungiDB:F4678DRAFT_425931"/>
<feature type="transmembrane region" description="Helical" evidence="6">
    <location>
        <begin position="266"/>
        <end position="289"/>
    </location>
</feature>
<dbReference type="PANTHER" id="PTHR23501">
    <property type="entry name" value="MAJOR FACILITATOR SUPERFAMILY"/>
    <property type="match status" value="1"/>
</dbReference>
<evidence type="ECO:0000259" key="7">
    <source>
        <dbReference type="PROSITE" id="PS50850"/>
    </source>
</evidence>
<evidence type="ECO:0000256" key="5">
    <source>
        <dbReference type="SAM" id="MobiDB-lite"/>
    </source>
</evidence>
<dbReference type="InterPro" id="IPR036259">
    <property type="entry name" value="MFS_trans_sf"/>
</dbReference>
<keyword evidence="9" id="KW-1185">Reference proteome</keyword>
<feature type="transmembrane region" description="Helical" evidence="6">
    <location>
        <begin position="321"/>
        <end position="340"/>
    </location>
</feature>
<feature type="transmembrane region" description="Helical" evidence="6">
    <location>
        <begin position="234"/>
        <end position="254"/>
    </location>
</feature>
<dbReference type="GO" id="GO:0005886">
    <property type="term" value="C:plasma membrane"/>
    <property type="evidence" value="ECO:0007669"/>
    <property type="project" value="TreeGrafter"/>
</dbReference>
<comment type="caution">
    <text evidence="8">The sequence shown here is derived from an EMBL/GenBank/DDBJ whole genome shotgun (WGS) entry which is preliminary data.</text>
</comment>
<dbReference type="AlphaFoldDB" id="A0A9W8NMY2"/>
<evidence type="ECO:0000256" key="1">
    <source>
        <dbReference type="ARBA" id="ARBA00004141"/>
    </source>
</evidence>
<dbReference type="GO" id="GO:0022857">
    <property type="term" value="F:transmembrane transporter activity"/>
    <property type="evidence" value="ECO:0007669"/>
    <property type="project" value="InterPro"/>
</dbReference>
<evidence type="ECO:0000256" key="6">
    <source>
        <dbReference type="SAM" id="Phobius"/>
    </source>
</evidence>
<feature type="transmembrane region" description="Helical" evidence="6">
    <location>
        <begin position="352"/>
        <end position="370"/>
    </location>
</feature>
<feature type="transmembrane region" description="Helical" evidence="6">
    <location>
        <begin position="208"/>
        <end position="227"/>
    </location>
</feature>
<feature type="transmembrane region" description="Helical" evidence="6">
    <location>
        <begin position="147"/>
        <end position="167"/>
    </location>
</feature>
<feature type="region of interest" description="Disordered" evidence="5">
    <location>
        <begin position="1"/>
        <end position="69"/>
    </location>
</feature>
<accession>A0A9W8NMY2</accession>
<organism evidence="8 9">
    <name type="scientific">Xylaria arbuscula</name>
    <dbReference type="NCBI Taxonomy" id="114810"/>
    <lineage>
        <taxon>Eukaryota</taxon>
        <taxon>Fungi</taxon>
        <taxon>Dikarya</taxon>
        <taxon>Ascomycota</taxon>
        <taxon>Pezizomycotina</taxon>
        <taxon>Sordariomycetes</taxon>
        <taxon>Xylariomycetidae</taxon>
        <taxon>Xylariales</taxon>
        <taxon>Xylariaceae</taxon>
        <taxon>Xylaria</taxon>
    </lineage>
</organism>
<comment type="subcellular location">
    <subcellularLocation>
        <location evidence="1">Membrane</location>
        <topology evidence="1">Multi-pass membrane protein</topology>
    </subcellularLocation>
</comment>